<evidence type="ECO:0000313" key="1">
    <source>
        <dbReference type="EMBL" id="PWV71037.1"/>
    </source>
</evidence>
<name>A0A317N8M7_9NOCA</name>
<evidence type="ECO:0000313" key="2">
    <source>
        <dbReference type="Proteomes" id="UP000246410"/>
    </source>
</evidence>
<proteinExistence type="predicted"/>
<protein>
    <submittedName>
        <fullName evidence="1">Uncharacterized protein</fullName>
    </submittedName>
</protein>
<reference evidence="1 2" key="1">
    <citation type="submission" date="2018-05" db="EMBL/GenBank/DDBJ databases">
        <title>Genomic Encyclopedia of Type Strains, Phase IV (KMG-IV): sequencing the most valuable type-strain genomes for metagenomic binning, comparative biology and taxonomic classification.</title>
        <authorList>
            <person name="Goeker M."/>
        </authorList>
    </citation>
    <scope>NUCLEOTIDE SEQUENCE [LARGE SCALE GENOMIC DNA]</scope>
    <source>
        <strain evidence="1 2">DSM 44717</strain>
    </source>
</reference>
<dbReference type="RefSeq" id="WP_110040141.1">
    <property type="nucleotide sequence ID" value="NZ_QGTL01000011.1"/>
</dbReference>
<dbReference type="Proteomes" id="UP000246410">
    <property type="component" value="Unassembled WGS sequence"/>
</dbReference>
<sequence>MSDATTVLLTELGGEPADVIAALTPEEAVTVLTLYLKVRQSRRAELETAIDDTLGFLPRLVRIPARKIMFGK</sequence>
<comment type="caution">
    <text evidence="1">The sequence shown here is derived from an EMBL/GenBank/DDBJ whole genome shotgun (WGS) entry which is preliminary data.</text>
</comment>
<gene>
    <name evidence="1" type="ORF">DFR69_11126</name>
</gene>
<dbReference type="EMBL" id="QGTL01000011">
    <property type="protein sequence ID" value="PWV71037.1"/>
    <property type="molecule type" value="Genomic_DNA"/>
</dbReference>
<accession>A0A317N8M7</accession>
<keyword evidence="2" id="KW-1185">Reference proteome</keyword>
<dbReference type="AlphaFoldDB" id="A0A317N8M7"/>
<organism evidence="1 2">
    <name type="scientific">Nocardia neocaledoniensis</name>
    <dbReference type="NCBI Taxonomy" id="236511"/>
    <lineage>
        <taxon>Bacteria</taxon>
        <taxon>Bacillati</taxon>
        <taxon>Actinomycetota</taxon>
        <taxon>Actinomycetes</taxon>
        <taxon>Mycobacteriales</taxon>
        <taxon>Nocardiaceae</taxon>
        <taxon>Nocardia</taxon>
    </lineage>
</organism>